<dbReference type="Pfam" id="PF01051">
    <property type="entry name" value="Rep3_N"/>
    <property type="match status" value="1"/>
</dbReference>
<dbReference type="GO" id="GO:0003887">
    <property type="term" value="F:DNA-directed DNA polymerase activity"/>
    <property type="evidence" value="ECO:0007669"/>
    <property type="project" value="InterPro"/>
</dbReference>
<gene>
    <name evidence="3" type="ORF">SAMN06269173_12340</name>
</gene>
<dbReference type="EMBL" id="FZNS01000023">
    <property type="protein sequence ID" value="SNS07142.1"/>
    <property type="molecule type" value="Genomic_DNA"/>
</dbReference>
<dbReference type="AlphaFoldDB" id="A0A239BHU0"/>
<comment type="similarity">
    <text evidence="1">Belongs to the initiator RepB protein family.</text>
</comment>
<evidence type="ECO:0000259" key="2">
    <source>
        <dbReference type="Pfam" id="PF01051"/>
    </source>
</evidence>
<reference evidence="4" key="1">
    <citation type="submission" date="2017-06" db="EMBL/GenBank/DDBJ databases">
        <authorList>
            <person name="Varghese N."/>
            <person name="Submissions S."/>
        </authorList>
    </citation>
    <scope>NUCLEOTIDE SEQUENCE [LARGE SCALE GENOMIC DNA]</scope>
    <source>
        <strain evidence="4">DSM 28041</strain>
    </source>
</reference>
<dbReference type="RefSeq" id="WP_089334509.1">
    <property type="nucleotide sequence ID" value="NZ_FZNS01000023.1"/>
</dbReference>
<dbReference type="InterPro" id="IPR000525">
    <property type="entry name" value="Initiator_Rep_WH1"/>
</dbReference>
<feature type="domain" description="Initiator Rep protein WH1" evidence="2">
    <location>
        <begin position="7"/>
        <end position="148"/>
    </location>
</feature>
<dbReference type="Proteomes" id="UP000198310">
    <property type="component" value="Unassembled WGS sequence"/>
</dbReference>
<evidence type="ECO:0000256" key="1">
    <source>
        <dbReference type="ARBA" id="ARBA00038283"/>
    </source>
</evidence>
<dbReference type="InterPro" id="IPR036390">
    <property type="entry name" value="WH_DNA-bd_sf"/>
</dbReference>
<accession>A0A239BHU0</accession>
<dbReference type="Gene3D" id="1.10.10.10">
    <property type="entry name" value="Winged helix-like DNA-binding domain superfamily/Winged helix DNA-binding domain"/>
    <property type="match status" value="2"/>
</dbReference>
<dbReference type="InterPro" id="IPR036388">
    <property type="entry name" value="WH-like_DNA-bd_sf"/>
</dbReference>
<dbReference type="Pfam" id="PF21205">
    <property type="entry name" value="Rep3_C"/>
    <property type="match status" value="1"/>
</dbReference>
<protein>
    <submittedName>
        <fullName evidence="3">Initiator Replication protein</fullName>
    </submittedName>
</protein>
<evidence type="ECO:0000313" key="4">
    <source>
        <dbReference type="Proteomes" id="UP000198310"/>
    </source>
</evidence>
<keyword evidence="4" id="KW-1185">Reference proteome</keyword>
<name>A0A239BHU0_9BACT</name>
<sequence length="326" mass="36636">MKSDLEVRQHNALTNARYEYTETQSNIFLVLLSKLRKDAPDAVYQITVPEMEKATGSQYNYKQLRESTKEMMSRVHEINTLHNGREVFRQLVLFKRIDYILGTGVIELEFNEYATQYLFDLKNNFTSFQVQAALSLTSKHAKRIYQICSQWKDKGETKKMAILDLKKTLSLADDKGREEYTEISMFKKNVLDVAVKQINEKTDLLIGYKLEKVGRGFKNIVFTVKPQAVALPLAFGLLPDEAPSLATHQVENAGRLLAQLSITTPALVEQILGNPSHVAACNKFAHDLKTGRHTSARSLSGLLLTMLGIKKATAGGPLFAKPTKAN</sequence>
<organism evidence="3 4">
    <name type="scientific">Hymenobacter mucosus</name>
    <dbReference type="NCBI Taxonomy" id="1411120"/>
    <lineage>
        <taxon>Bacteria</taxon>
        <taxon>Pseudomonadati</taxon>
        <taxon>Bacteroidota</taxon>
        <taxon>Cytophagia</taxon>
        <taxon>Cytophagales</taxon>
        <taxon>Hymenobacteraceae</taxon>
        <taxon>Hymenobacter</taxon>
    </lineage>
</organism>
<proteinExistence type="inferred from homology"/>
<dbReference type="GO" id="GO:0006270">
    <property type="term" value="P:DNA replication initiation"/>
    <property type="evidence" value="ECO:0007669"/>
    <property type="project" value="InterPro"/>
</dbReference>
<dbReference type="SUPFAM" id="SSF46785">
    <property type="entry name" value="Winged helix' DNA-binding domain"/>
    <property type="match status" value="2"/>
</dbReference>
<evidence type="ECO:0000313" key="3">
    <source>
        <dbReference type="EMBL" id="SNS07142.1"/>
    </source>
</evidence>